<dbReference type="PANTHER" id="PTHR43261:SF1">
    <property type="entry name" value="RIBOSOME-RELEASING FACTOR 2, MITOCHONDRIAL"/>
    <property type="match status" value="1"/>
</dbReference>
<dbReference type="Gene3D" id="3.40.50.300">
    <property type="entry name" value="P-loop containing nucleotide triphosphate hydrolases"/>
    <property type="match status" value="1"/>
</dbReference>
<dbReference type="InterPro" id="IPR005225">
    <property type="entry name" value="Small_GTP-bd"/>
</dbReference>
<dbReference type="GO" id="GO:0003924">
    <property type="term" value="F:GTPase activity"/>
    <property type="evidence" value="ECO:0007669"/>
    <property type="project" value="InterPro"/>
</dbReference>
<comment type="caution">
    <text evidence="6">The sequence shown here is derived from an EMBL/GenBank/DDBJ whole genome shotgun (WGS) entry which is preliminary data.</text>
</comment>
<dbReference type="InterPro" id="IPR027417">
    <property type="entry name" value="P-loop_NTPase"/>
</dbReference>
<dbReference type="NCBIfam" id="TIGR00231">
    <property type="entry name" value="small_GTP"/>
    <property type="match status" value="1"/>
</dbReference>
<evidence type="ECO:0000256" key="2">
    <source>
        <dbReference type="ARBA" id="ARBA00022917"/>
    </source>
</evidence>
<evidence type="ECO:0000256" key="1">
    <source>
        <dbReference type="ARBA" id="ARBA00022741"/>
    </source>
</evidence>
<evidence type="ECO:0000259" key="5">
    <source>
        <dbReference type="PROSITE" id="PS51722"/>
    </source>
</evidence>
<dbReference type="GO" id="GO:0005525">
    <property type="term" value="F:GTP binding"/>
    <property type="evidence" value="ECO:0007669"/>
    <property type="project" value="UniProtKB-KW"/>
</dbReference>
<gene>
    <name evidence="6" type="ORF">ETD85_44135</name>
</gene>
<dbReference type="InterPro" id="IPR031157">
    <property type="entry name" value="G_TR_CS"/>
</dbReference>
<reference evidence="6 7" key="1">
    <citation type="submission" date="2019-05" db="EMBL/GenBank/DDBJ databases">
        <title>Draft genome sequence of Nonomuraea zeae DSM 100528.</title>
        <authorList>
            <person name="Saricaoglu S."/>
            <person name="Isik K."/>
        </authorList>
    </citation>
    <scope>NUCLEOTIDE SEQUENCE [LARGE SCALE GENOMIC DNA]</scope>
    <source>
        <strain evidence="6 7">DSM 100528</strain>
    </source>
</reference>
<feature type="domain" description="Tr-type G" evidence="5">
    <location>
        <begin position="1"/>
        <end position="247"/>
    </location>
</feature>
<dbReference type="RefSeq" id="WP_138695813.1">
    <property type="nucleotide sequence ID" value="NZ_JBHSAZ010000096.1"/>
</dbReference>
<dbReference type="PROSITE" id="PS00301">
    <property type="entry name" value="G_TR_1"/>
    <property type="match status" value="1"/>
</dbReference>
<organism evidence="6 7">
    <name type="scientific">Nonomuraea zeae</name>
    <dbReference type="NCBI Taxonomy" id="1642303"/>
    <lineage>
        <taxon>Bacteria</taxon>
        <taxon>Bacillati</taxon>
        <taxon>Actinomycetota</taxon>
        <taxon>Actinomycetes</taxon>
        <taxon>Streptosporangiales</taxon>
        <taxon>Streptosporangiaceae</taxon>
        <taxon>Nonomuraea</taxon>
    </lineage>
</organism>
<evidence type="ECO:0000313" key="6">
    <source>
        <dbReference type="EMBL" id="TMR25977.1"/>
    </source>
</evidence>
<sequence length="314" mass="33166">MHILNIGILAHVDAGKTSLTERLLFETGVIDRLGSVDDGSTQTDTGEIERRRGITIRTAVAAFTLGDLRVNLVDTPGHADFVAEVERALGVLDGAVLVLSAVEGVQPHTRVLMKTLRRLRLPTLIFVNKIDRAGARERELLADIRRRLSPYSVALNTVDGIGGRAARTRAVASVREAAEVLAERDDGLLELLVDGKEPGYGQVRAALARQCAAGAACPVVFGSALTGQGVAELLDAFSLLPAVHRPSPETDATRTPEVDATRTPETEATRTPGADATRTPGAPRATVLPSSGPRPARRWPPCGYAPASCAPASS</sequence>
<dbReference type="PROSITE" id="PS51722">
    <property type="entry name" value="G_TR_2"/>
    <property type="match status" value="1"/>
</dbReference>
<accession>A0A5S4FYU6</accession>
<dbReference type="SUPFAM" id="SSF52540">
    <property type="entry name" value="P-loop containing nucleoside triphosphate hydrolases"/>
    <property type="match status" value="1"/>
</dbReference>
<dbReference type="Pfam" id="PF00009">
    <property type="entry name" value="GTP_EFTU"/>
    <property type="match status" value="1"/>
</dbReference>
<dbReference type="PRINTS" id="PR00315">
    <property type="entry name" value="ELONGATNFCT"/>
</dbReference>
<dbReference type="OrthoDB" id="3492050at2"/>
<proteinExistence type="predicted"/>
<evidence type="ECO:0000313" key="7">
    <source>
        <dbReference type="Proteomes" id="UP000306628"/>
    </source>
</evidence>
<name>A0A5S4FYU6_9ACTN</name>
<keyword evidence="2" id="KW-0648">Protein biosynthesis</keyword>
<dbReference type="AlphaFoldDB" id="A0A5S4FYU6"/>
<dbReference type="PRINTS" id="PR01037">
    <property type="entry name" value="TCRTETOQM"/>
</dbReference>
<dbReference type="EMBL" id="VCKX01000214">
    <property type="protein sequence ID" value="TMR25977.1"/>
    <property type="molecule type" value="Genomic_DNA"/>
</dbReference>
<dbReference type="InterPro" id="IPR000795">
    <property type="entry name" value="T_Tr_GTP-bd_dom"/>
</dbReference>
<dbReference type="GO" id="GO:0006412">
    <property type="term" value="P:translation"/>
    <property type="evidence" value="ECO:0007669"/>
    <property type="project" value="UniProtKB-KW"/>
</dbReference>
<keyword evidence="3" id="KW-0342">GTP-binding</keyword>
<keyword evidence="7" id="KW-1185">Reference proteome</keyword>
<evidence type="ECO:0000256" key="3">
    <source>
        <dbReference type="ARBA" id="ARBA00023134"/>
    </source>
</evidence>
<feature type="compositionally biased region" description="Basic and acidic residues" evidence="4">
    <location>
        <begin position="246"/>
        <end position="268"/>
    </location>
</feature>
<dbReference type="GO" id="GO:0032790">
    <property type="term" value="P:ribosome disassembly"/>
    <property type="evidence" value="ECO:0007669"/>
    <property type="project" value="TreeGrafter"/>
</dbReference>
<dbReference type="Proteomes" id="UP000306628">
    <property type="component" value="Unassembled WGS sequence"/>
</dbReference>
<protein>
    <submittedName>
        <fullName evidence="6">GTP-binding protein</fullName>
    </submittedName>
</protein>
<dbReference type="PANTHER" id="PTHR43261">
    <property type="entry name" value="TRANSLATION ELONGATION FACTOR G-RELATED"/>
    <property type="match status" value="1"/>
</dbReference>
<feature type="region of interest" description="Disordered" evidence="4">
    <location>
        <begin position="244"/>
        <end position="314"/>
    </location>
</feature>
<keyword evidence="1" id="KW-0547">Nucleotide-binding</keyword>
<evidence type="ECO:0000256" key="4">
    <source>
        <dbReference type="SAM" id="MobiDB-lite"/>
    </source>
</evidence>
<dbReference type="CDD" id="cd04168">
    <property type="entry name" value="TetM_like"/>
    <property type="match status" value="1"/>
</dbReference>